<dbReference type="Pfam" id="PF01793">
    <property type="entry name" value="Glyco_transf_15"/>
    <property type="match status" value="1"/>
</dbReference>
<dbReference type="PANTHER" id="PTHR31121:SF6">
    <property type="entry name" value="ALPHA-1,2 MANNOSYLTRANSFERASE KTR1"/>
    <property type="match status" value="1"/>
</dbReference>
<evidence type="ECO:0000256" key="1">
    <source>
        <dbReference type="ARBA" id="ARBA00007677"/>
    </source>
</evidence>
<keyword evidence="4" id="KW-0812">Transmembrane</keyword>
<evidence type="ECO:0000313" key="5">
    <source>
        <dbReference type="EMBL" id="KIO26245.1"/>
    </source>
</evidence>
<dbReference type="PIRSF" id="PIRSF018153">
    <property type="entry name" value="Glyco_trans_15"/>
    <property type="match status" value="1"/>
</dbReference>
<dbReference type="GO" id="GO:0000026">
    <property type="term" value="F:alpha-1,2-mannosyltransferase activity"/>
    <property type="evidence" value="ECO:0007669"/>
    <property type="project" value="TreeGrafter"/>
</dbReference>
<keyword evidence="2" id="KW-0808">Transferase</keyword>
<dbReference type="GO" id="GO:0016020">
    <property type="term" value="C:membrane"/>
    <property type="evidence" value="ECO:0007669"/>
    <property type="project" value="InterPro"/>
</dbReference>
<dbReference type="InterPro" id="IPR029044">
    <property type="entry name" value="Nucleotide-diphossugar_trans"/>
</dbReference>
<keyword evidence="4" id="KW-0472">Membrane</keyword>
<gene>
    <name evidence="5" type="ORF">M407DRAFT_24459</name>
</gene>
<name>A0A0C3Q8Q8_9AGAM</name>
<feature type="transmembrane region" description="Helical" evidence="4">
    <location>
        <begin position="6"/>
        <end position="22"/>
    </location>
</feature>
<dbReference type="GO" id="GO:0006487">
    <property type="term" value="P:protein N-linked glycosylation"/>
    <property type="evidence" value="ECO:0007669"/>
    <property type="project" value="TreeGrafter"/>
</dbReference>
<dbReference type="SUPFAM" id="SSF53448">
    <property type="entry name" value="Nucleotide-diphospho-sugar transferases"/>
    <property type="match status" value="1"/>
</dbReference>
<dbReference type="PANTHER" id="PTHR31121">
    <property type="entry name" value="ALPHA-1,2 MANNOSYLTRANSFERASE KTR1"/>
    <property type="match status" value="1"/>
</dbReference>
<dbReference type="GO" id="GO:0005794">
    <property type="term" value="C:Golgi apparatus"/>
    <property type="evidence" value="ECO:0007669"/>
    <property type="project" value="TreeGrafter"/>
</dbReference>
<dbReference type="HOGENOM" id="CLU_024327_4_4_1"/>
<dbReference type="OrthoDB" id="439943at2759"/>
<evidence type="ECO:0000256" key="3">
    <source>
        <dbReference type="PIRSR" id="PIRSR018153-1"/>
    </source>
</evidence>
<reference evidence="5 6" key="1">
    <citation type="submission" date="2014-04" db="EMBL/GenBank/DDBJ databases">
        <authorList>
            <consortium name="DOE Joint Genome Institute"/>
            <person name="Kuo A."/>
            <person name="Girlanda M."/>
            <person name="Perotto S."/>
            <person name="Kohler A."/>
            <person name="Nagy L.G."/>
            <person name="Floudas D."/>
            <person name="Copeland A."/>
            <person name="Barry K.W."/>
            <person name="Cichocki N."/>
            <person name="Veneault-Fourrey C."/>
            <person name="LaButti K."/>
            <person name="Lindquist E.A."/>
            <person name="Lipzen A."/>
            <person name="Lundell T."/>
            <person name="Morin E."/>
            <person name="Murat C."/>
            <person name="Sun H."/>
            <person name="Tunlid A."/>
            <person name="Henrissat B."/>
            <person name="Grigoriev I.V."/>
            <person name="Hibbett D.S."/>
            <person name="Martin F."/>
            <person name="Nordberg H.P."/>
            <person name="Cantor M.N."/>
            <person name="Hua S.X."/>
        </authorList>
    </citation>
    <scope>NUCLEOTIDE SEQUENCE [LARGE SCALE GENOMIC DNA]</scope>
    <source>
        <strain evidence="5 6">MUT 4182</strain>
    </source>
</reference>
<dbReference type="AlphaFoldDB" id="A0A0C3Q8Q8"/>
<organism evidence="5 6">
    <name type="scientific">Tulasnella calospora MUT 4182</name>
    <dbReference type="NCBI Taxonomy" id="1051891"/>
    <lineage>
        <taxon>Eukaryota</taxon>
        <taxon>Fungi</taxon>
        <taxon>Dikarya</taxon>
        <taxon>Basidiomycota</taxon>
        <taxon>Agaricomycotina</taxon>
        <taxon>Agaricomycetes</taxon>
        <taxon>Cantharellales</taxon>
        <taxon>Tulasnellaceae</taxon>
        <taxon>Tulasnella</taxon>
    </lineage>
</organism>
<reference evidence="6" key="2">
    <citation type="submission" date="2015-01" db="EMBL/GenBank/DDBJ databases">
        <title>Evolutionary Origins and Diversification of the Mycorrhizal Mutualists.</title>
        <authorList>
            <consortium name="DOE Joint Genome Institute"/>
            <consortium name="Mycorrhizal Genomics Consortium"/>
            <person name="Kohler A."/>
            <person name="Kuo A."/>
            <person name="Nagy L.G."/>
            <person name="Floudas D."/>
            <person name="Copeland A."/>
            <person name="Barry K.W."/>
            <person name="Cichocki N."/>
            <person name="Veneault-Fourrey C."/>
            <person name="LaButti K."/>
            <person name="Lindquist E.A."/>
            <person name="Lipzen A."/>
            <person name="Lundell T."/>
            <person name="Morin E."/>
            <person name="Murat C."/>
            <person name="Riley R."/>
            <person name="Ohm R."/>
            <person name="Sun H."/>
            <person name="Tunlid A."/>
            <person name="Henrissat B."/>
            <person name="Grigoriev I.V."/>
            <person name="Hibbett D.S."/>
            <person name="Martin F."/>
        </authorList>
    </citation>
    <scope>NUCLEOTIDE SEQUENCE [LARGE SCALE GENOMIC DNA]</scope>
    <source>
        <strain evidence="6">MUT 4182</strain>
    </source>
</reference>
<dbReference type="Gene3D" id="3.90.550.10">
    <property type="entry name" value="Spore Coat Polysaccharide Biosynthesis Protein SpsA, Chain A"/>
    <property type="match status" value="1"/>
</dbReference>
<dbReference type="FunFam" id="3.90.550.10:FF:000051">
    <property type="entry name" value="Alpha-1,2-mannosyltransferase (Ktr4)"/>
    <property type="match status" value="1"/>
</dbReference>
<dbReference type="InterPro" id="IPR002685">
    <property type="entry name" value="Glyco_trans_15"/>
</dbReference>
<comment type="similarity">
    <text evidence="1">Belongs to the glycosyltransferase 15 family.</text>
</comment>
<dbReference type="GO" id="GO:0000032">
    <property type="term" value="P:cell wall mannoprotein biosynthetic process"/>
    <property type="evidence" value="ECO:0007669"/>
    <property type="project" value="TreeGrafter"/>
</dbReference>
<dbReference type="EMBL" id="KN823027">
    <property type="protein sequence ID" value="KIO26245.1"/>
    <property type="molecule type" value="Genomic_DNA"/>
</dbReference>
<keyword evidence="4" id="KW-1133">Transmembrane helix</keyword>
<accession>A0A0C3Q8Q8</accession>
<evidence type="ECO:0000256" key="4">
    <source>
        <dbReference type="SAM" id="Phobius"/>
    </source>
</evidence>
<feature type="active site" description="Nucleophile" evidence="3">
    <location>
        <position position="276"/>
    </location>
</feature>
<evidence type="ECO:0008006" key="7">
    <source>
        <dbReference type="Google" id="ProtNLM"/>
    </source>
</evidence>
<dbReference type="Proteomes" id="UP000054248">
    <property type="component" value="Unassembled WGS sequence"/>
</dbReference>
<protein>
    <recommendedName>
        <fullName evidence="7">Glycosyltransferase family 15 protein</fullName>
    </recommendedName>
</protein>
<keyword evidence="6" id="KW-1185">Reference proteome</keyword>
<sequence length="376" mass="44325">MYVPTRYFPVVLLSLIGFYYLLNISREEREYLHALRDRLSCPESHVIIDLDSSHAALTKNVTQPRKANAAFVILARNQDLSGVLDSIQQNEDRFNKKFGYPYVFLNDEPFEPDFIKYTSEVISTTAEYGVIPHDHWHQPKWINEDRATAGRQKLEAQDVMYAESVPYRNMCRFNSGFFFRHELLKKYDYYWRIEPDIKFFCDLDFDPFLFMQDNKKVYAFTIALHEYVETIETLWNTTKEFIQKYPQHIPKGNALRFLSEDGGATYNGCHFWSNFEIADLNFWRSPAYMAYFEYLDQAGGFYYERWGDAPVHSIGAALLARPDQIHFFNEIGYRHSPWTHCPPGETHKKGKCSCDPKDNFDRIDWSCLKDFEASFA</sequence>
<evidence type="ECO:0000313" key="6">
    <source>
        <dbReference type="Proteomes" id="UP000054248"/>
    </source>
</evidence>
<proteinExistence type="inferred from homology"/>
<dbReference type="STRING" id="1051891.A0A0C3Q8Q8"/>
<evidence type="ECO:0000256" key="2">
    <source>
        <dbReference type="ARBA" id="ARBA00022679"/>
    </source>
</evidence>